<organism evidence="1 2">
    <name type="scientific">Sphingobium ummariense RL-3</name>
    <dbReference type="NCBI Taxonomy" id="1346791"/>
    <lineage>
        <taxon>Bacteria</taxon>
        <taxon>Pseudomonadati</taxon>
        <taxon>Pseudomonadota</taxon>
        <taxon>Alphaproteobacteria</taxon>
        <taxon>Sphingomonadales</taxon>
        <taxon>Sphingomonadaceae</taxon>
        <taxon>Sphingobium</taxon>
    </lineage>
</organism>
<reference evidence="1 2" key="1">
    <citation type="journal article" date="2013" name="Genome Announc.">
        <title>Draft Genome Sequence of Sphingobium ummariense Strain RL-3, a Hexachlorocyclohexane-Degrading Bacterium.</title>
        <authorList>
            <person name="Kohli P."/>
            <person name="Dua A."/>
            <person name="Sangwan N."/>
            <person name="Oldach P."/>
            <person name="Khurana J.P."/>
            <person name="Lal R."/>
        </authorList>
    </citation>
    <scope>NUCLEOTIDE SEQUENCE [LARGE SCALE GENOMIC DNA]</scope>
    <source>
        <strain evidence="1 2">RL-3</strain>
    </source>
</reference>
<protein>
    <submittedName>
        <fullName evidence="1">Uncharacterized protein</fullName>
    </submittedName>
</protein>
<sequence>MAERWSKRVKRHRYRASEDCALNLVMRERSGDGFRLRWDDDVGGKRTGGSRIDIPEKQTLQIASATGITVICNAALSNYSPLFYSWRRRAINGLSA</sequence>
<evidence type="ECO:0000313" key="1">
    <source>
        <dbReference type="EMBL" id="EQB31118.1"/>
    </source>
</evidence>
<dbReference type="Proteomes" id="UP000015523">
    <property type="component" value="Unassembled WGS sequence"/>
</dbReference>
<dbReference type="PATRIC" id="fig|1346791.3.peg.3150"/>
<evidence type="ECO:0000313" key="2">
    <source>
        <dbReference type="Proteomes" id="UP000015523"/>
    </source>
</evidence>
<proteinExistence type="predicted"/>
<name>T0KC73_9SPHN</name>
<gene>
    <name evidence="1" type="ORF">M529_16350</name>
</gene>
<comment type="caution">
    <text evidence="1">The sequence shown here is derived from an EMBL/GenBank/DDBJ whole genome shotgun (WGS) entry which is preliminary data.</text>
</comment>
<dbReference type="AlphaFoldDB" id="T0KC73"/>
<dbReference type="EMBL" id="AUWY01000111">
    <property type="protein sequence ID" value="EQB31118.1"/>
    <property type="molecule type" value="Genomic_DNA"/>
</dbReference>
<accession>T0KC73</accession>
<keyword evidence="2" id="KW-1185">Reference proteome</keyword>